<feature type="binding site" evidence="2">
    <location>
        <position position="156"/>
    </location>
    <ligand>
        <name>Mg(2+)</name>
        <dbReference type="ChEBI" id="CHEBI:18420"/>
        <label>1</label>
        <note>catalytic</note>
    </ligand>
</feature>
<dbReference type="PANTHER" id="PTHR43028:SF3">
    <property type="entry name" value="INOSITOL POLYPHOSPHATE 1-PHOSPHATASE"/>
    <property type="match status" value="1"/>
</dbReference>
<feature type="binding site" evidence="2">
    <location>
        <position position="299"/>
    </location>
    <ligand>
        <name>Mg(2+)</name>
        <dbReference type="ChEBI" id="CHEBI:18420"/>
        <label>1</label>
        <note>catalytic</note>
    </ligand>
</feature>
<protein>
    <recommendedName>
        <fullName evidence="5">Inositol polyphosphate 1-phosphatase</fullName>
    </recommendedName>
</protein>
<organism evidence="3 4">
    <name type="scientific">Patella caerulea</name>
    <name type="common">Rayed Mediterranean limpet</name>
    <dbReference type="NCBI Taxonomy" id="87958"/>
    <lineage>
        <taxon>Eukaryota</taxon>
        <taxon>Metazoa</taxon>
        <taxon>Spiralia</taxon>
        <taxon>Lophotrochozoa</taxon>
        <taxon>Mollusca</taxon>
        <taxon>Gastropoda</taxon>
        <taxon>Patellogastropoda</taxon>
        <taxon>Patelloidea</taxon>
        <taxon>Patellidae</taxon>
        <taxon>Patella</taxon>
    </lineage>
</organism>
<dbReference type="AlphaFoldDB" id="A0AAN8IV54"/>
<name>A0AAN8IV54_PATCE</name>
<dbReference type="InterPro" id="IPR044897">
    <property type="entry name" value="INPP1_dom_1"/>
</dbReference>
<evidence type="ECO:0000256" key="2">
    <source>
        <dbReference type="PIRSR" id="PIRSR600760-2"/>
    </source>
</evidence>
<dbReference type="Gene3D" id="3.40.190.80">
    <property type="match status" value="1"/>
</dbReference>
<evidence type="ECO:0000313" key="4">
    <source>
        <dbReference type="Proteomes" id="UP001347796"/>
    </source>
</evidence>
<comment type="similarity">
    <text evidence="1">Belongs to the inositol monophosphatase superfamily.</text>
</comment>
<comment type="caution">
    <text evidence="3">The sequence shown here is derived from an EMBL/GenBank/DDBJ whole genome shotgun (WGS) entry which is preliminary data.</text>
</comment>
<feature type="binding site" evidence="2">
    <location>
        <position position="81"/>
    </location>
    <ligand>
        <name>Mg(2+)</name>
        <dbReference type="ChEBI" id="CHEBI:18420"/>
        <label>1</label>
        <note>catalytic</note>
    </ligand>
</feature>
<dbReference type="SUPFAM" id="SSF56655">
    <property type="entry name" value="Carbohydrate phosphatase"/>
    <property type="match status" value="1"/>
</dbReference>
<sequence>MLLCDLMSAVLCSAQKGSNIATIIRSNDALLQLLVQEKKGEQKNERFLQDFKTLADVLIQEMVRHDLSEKFSGLEDSIYGEETNRFTNALGETITIKLCSTETETQSLLVKVLDGNNKAAGLLSQCLHSTVCLPLDERIQQLTHTIDKDDIGVWIDPIDSTNQYIQGDIGVEKDVGIIDEGLQCVTVLVGVFIKSTGLPILGVVIQPFNDYNTQTKQWSEKIIWGVCYEDIKLSSLTPPTTANNNRIIMSTSEDTEVKEKLGDKFLLDFASGAGYKLICSALGCVSAYVLSKSSIYKWDCCGPHAILLSLGGGIISFKQLMEAQQSDVSQLKQVTYNHSQKANSFDGIIAYNSSQSLSQIVNCLKS</sequence>
<dbReference type="GO" id="GO:0004441">
    <property type="term" value="F:inositol-1,4-bisphosphate 1-phosphatase activity"/>
    <property type="evidence" value="ECO:0007669"/>
    <property type="project" value="TreeGrafter"/>
</dbReference>
<dbReference type="EMBL" id="JAZGQO010000021">
    <property type="protein sequence ID" value="KAK6165690.1"/>
    <property type="molecule type" value="Genomic_DNA"/>
</dbReference>
<comment type="cofactor">
    <cofactor evidence="2">
        <name>Mg(2+)</name>
        <dbReference type="ChEBI" id="CHEBI:18420"/>
    </cofactor>
</comment>
<keyword evidence="4" id="KW-1185">Reference proteome</keyword>
<evidence type="ECO:0008006" key="5">
    <source>
        <dbReference type="Google" id="ProtNLM"/>
    </source>
</evidence>
<dbReference type="Pfam" id="PF00459">
    <property type="entry name" value="Inositol_P"/>
    <property type="match status" value="1"/>
</dbReference>
<accession>A0AAN8IV54</accession>
<feature type="binding site" evidence="2">
    <location>
        <position position="159"/>
    </location>
    <ligand>
        <name>Mg(2+)</name>
        <dbReference type="ChEBI" id="CHEBI:18420"/>
        <label>1</label>
        <note>catalytic</note>
    </ligand>
</feature>
<evidence type="ECO:0000313" key="3">
    <source>
        <dbReference type="EMBL" id="KAK6165690.1"/>
    </source>
</evidence>
<proteinExistence type="inferred from homology"/>
<dbReference type="Proteomes" id="UP001347796">
    <property type="component" value="Unassembled WGS sequence"/>
</dbReference>
<keyword evidence="2" id="KW-0479">Metal-binding</keyword>
<reference evidence="3 4" key="1">
    <citation type="submission" date="2024-01" db="EMBL/GenBank/DDBJ databases">
        <title>The genome of the rayed Mediterranean limpet Patella caerulea (Linnaeus, 1758).</title>
        <authorList>
            <person name="Anh-Thu Weber A."/>
            <person name="Halstead-Nussloch G."/>
        </authorList>
    </citation>
    <scope>NUCLEOTIDE SEQUENCE [LARGE SCALE GENOMIC DNA]</scope>
    <source>
        <strain evidence="3">AATW-2023a</strain>
        <tissue evidence="3">Whole specimen</tissue>
    </source>
</reference>
<gene>
    <name evidence="3" type="ORF">SNE40_022571</name>
</gene>
<dbReference type="InterPro" id="IPR000760">
    <property type="entry name" value="Inositol_monophosphatase-like"/>
</dbReference>
<keyword evidence="2" id="KW-0460">Magnesium</keyword>
<dbReference type="InterPro" id="IPR050725">
    <property type="entry name" value="CysQ/Inositol_MonoPase"/>
</dbReference>
<dbReference type="Gene3D" id="4.10.460.10">
    <property type="entry name" value="Inositol Polyphosphate 1-phosphatase, domain 1"/>
    <property type="match status" value="1"/>
</dbReference>
<dbReference type="GO" id="GO:0046872">
    <property type="term" value="F:metal ion binding"/>
    <property type="evidence" value="ECO:0007669"/>
    <property type="project" value="UniProtKB-KW"/>
</dbReference>
<dbReference type="PANTHER" id="PTHR43028">
    <property type="entry name" value="3'(2'),5'-BISPHOSPHATE NUCLEOTIDASE 1"/>
    <property type="match status" value="1"/>
</dbReference>
<dbReference type="Gene3D" id="3.30.540.10">
    <property type="entry name" value="Fructose-1,6-Bisphosphatase, subunit A, domain 1"/>
    <property type="match status" value="1"/>
</dbReference>
<feature type="binding site" evidence="2">
    <location>
        <position position="158"/>
    </location>
    <ligand>
        <name>Mg(2+)</name>
        <dbReference type="ChEBI" id="CHEBI:18420"/>
        <label>1</label>
        <note>catalytic</note>
    </ligand>
</feature>
<evidence type="ECO:0000256" key="1">
    <source>
        <dbReference type="ARBA" id="ARBA00009759"/>
    </source>
</evidence>